<dbReference type="EMBL" id="GL377573">
    <property type="protein sequence ID" value="EFJ31805.1"/>
    <property type="molecule type" value="Genomic_DNA"/>
</dbReference>
<dbReference type="HOGENOM" id="CLU_028708_1_0_1"/>
<feature type="transmembrane region" description="Helical" evidence="6">
    <location>
        <begin position="114"/>
        <end position="147"/>
    </location>
</feature>
<dbReference type="InterPro" id="IPR002549">
    <property type="entry name" value="AI-2E-like"/>
</dbReference>
<evidence type="ECO:0000256" key="3">
    <source>
        <dbReference type="ARBA" id="ARBA00022692"/>
    </source>
</evidence>
<feature type="transmembrane region" description="Helical" evidence="6">
    <location>
        <begin position="6"/>
        <end position="30"/>
    </location>
</feature>
<protein>
    <submittedName>
        <fullName evidence="7">Uncharacterized protein</fullName>
    </submittedName>
</protein>
<keyword evidence="5 6" id="KW-0472">Membrane</keyword>
<feature type="transmembrane region" description="Helical" evidence="6">
    <location>
        <begin position="530"/>
        <end position="547"/>
    </location>
</feature>
<dbReference type="eggNOG" id="KOG2365">
    <property type="taxonomic scope" value="Eukaryota"/>
</dbReference>
<name>D8R707_SELML</name>
<dbReference type="GO" id="GO:0016020">
    <property type="term" value="C:membrane"/>
    <property type="evidence" value="ECO:0007669"/>
    <property type="project" value="UniProtKB-SubCell"/>
</dbReference>
<evidence type="ECO:0000256" key="4">
    <source>
        <dbReference type="ARBA" id="ARBA00022989"/>
    </source>
</evidence>
<comment type="subcellular location">
    <subcellularLocation>
        <location evidence="1">Membrane</location>
        <topology evidence="1">Multi-pass membrane protein</topology>
    </subcellularLocation>
</comment>
<feature type="transmembrane region" description="Helical" evidence="6">
    <location>
        <begin position="464"/>
        <end position="487"/>
    </location>
</feature>
<evidence type="ECO:0000256" key="1">
    <source>
        <dbReference type="ARBA" id="ARBA00004141"/>
    </source>
</evidence>
<evidence type="ECO:0000256" key="5">
    <source>
        <dbReference type="ARBA" id="ARBA00023136"/>
    </source>
</evidence>
<keyword evidence="4 6" id="KW-1133">Transmembrane helix</keyword>
<dbReference type="FunCoup" id="D8R707">
    <property type="interactions" value="63"/>
</dbReference>
<comment type="similarity">
    <text evidence="2">Belongs to the autoinducer-2 exporter (AI-2E) (TC 2.A.86) family.</text>
</comment>
<dbReference type="Gramene" id="EFJ31805">
    <property type="protein sequence ID" value="EFJ31805"/>
    <property type="gene ID" value="SELMODRAFT_86640"/>
</dbReference>
<keyword evidence="8" id="KW-1185">Reference proteome</keyword>
<feature type="transmembrane region" description="Helical" evidence="6">
    <location>
        <begin position="197"/>
        <end position="217"/>
    </location>
</feature>
<sequence length="610" mass="65652">MNFQLALYIAMAHAGLLLLILTLYGLGLLLKDFWKPIQWAVLCSITLREIQGSLVRFWEAPLRQGLIQTLLAIPLAVCKGLAGTIEDLRATILWILARHEAFPLKVGFSKLLQWLLAFAVVTLGYDKLGVASLATAIATGLAAYAGASRLGAFAPPPSPPSPPTSSVAMDVKRSSRQQRTVTRKHATAFLAARLPTIVAIGLIMLMILVSVAGLVLFSYKAGLEARDAAVALKIHVQRHNYTEMVGLRQWLEHSNVTVAIEQHSSAAYELVSQHIDAFGVQYNLTEFTDAGKEFLVNFARGRRQASGAATIAAANVTTTTTSSHPVLIRLHRARSLLRDYDLKALYSELEAVFSLLLDHLQLKPEDVRDRMKQVSETGAEIGKRVLLGGSHVVYGGTSIAMAVGSSIASGAAGIFHFLTQAAVFFSLLYYLITSQSGGVVEQVLGMIPLSETARIRSATVLNRAVSSVLLATVKSAFYQAAFTWLLFRAFGIHFLYVSTLLAIVTAVLPVFPLGVASIPAAAQLVVQGDYLAAVVLGVVHCLVLDFGNRAIQDEIPGHNAYLTGLSIAGGMALFSPALEGAIMGPLLMTVLTALKNLYCEFILHAERVAL</sequence>
<evidence type="ECO:0000256" key="2">
    <source>
        <dbReference type="ARBA" id="ARBA00009773"/>
    </source>
</evidence>
<keyword evidence="3 6" id="KW-0812">Transmembrane</keyword>
<organism evidence="8">
    <name type="scientific">Selaginella moellendorffii</name>
    <name type="common">Spikemoss</name>
    <dbReference type="NCBI Taxonomy" id="88036"/>
    <lineage>
        <taxon>Eukaryota</taxon>
        <taxon>Viridiplantae</taxon>
        <taxon>Streptophyta</taxon>
        <taxon>Embryophyta</taxon>
        <taxon>Tracheophyta</taxon>
        <taxon>Lycopodiopsida</taxon>
        <taxon>Selaginellales</taxon>
        <taxon>Selaginellaceae</taxon>
        <taxon>Selaginella</taxon>
    </lineage>
</organism>
<dbReference type="KEGG" id="smo:SELMODRAFT_86640"/>
<gene>
    <name evidence="7" type="ORF">SELMODRAFT_86640</name>
</gene>
<dbReference type="OMA" id="YLKPLQW"/>
<dbReference type="Proteomes" id="UP000001514">
    <property type="component" value="Unassembled WGS sequence"/>
</dbReference>
<evidence type="ECO:0000313" key="7">
    <source>
        <dbReference type="EMBL" id="EFJ31805.1"/>
    </source>
</evidence>
<accession>D8R707</accession>
<evidence type="ECO:0000313" key="8">
    <source>
        <dbReference type="Proteomes" id="UP000001514"/>
    </source>
</evidence>
<reference evidence="7 8" key="1">
    <citation type="journal article" date="2011" name="Science">
        <title>The Selaginella genome identifies genetic changes associated with the evolution of vascular plants.</title>
        <authorList>
            <person name="Banks J.A."/>
            <person name="Nishiyama T."/>
            <person name="Hasebe M."/>
            <person name="Bowman J.L."/>
            <person name="Gribskov M."/>
            <person name="dePamphilis C."/>
            <person name="Albert V.A."/>
            <person name="Aono N."/>
            <person name="Aoyama T."/>
            <person name="Ambrose B.A."/>
            <person name="Ashton N.W."/>
            <person name="Axtell M.J."/>
            <person name="Barker E."/>
            <person name="Barker M.S."/>
            <person name="Bennetzen J.L."/>
            <person name="Bonawitz N.D."/>
            <person name="Chapple C."/>
            <person name="Cheng C."/>
            <person name="Correa L.G."/>
            <person name="Dacre M."/>
            <person name="DeBarry J."/>
            <person name="Dreyer I."/>
            <person name="Elias M."/>
            <person name="Engstrom E.M."/>
            <person name="Estelle M."/>
            <person name="Feng L."/>
            <person name="Finet C."/>
            <person name="Floyd S.K."/>
            <person name="Frommer W.B."/>
            <person name="Fujita T."/>
            <person name="Gramzow L."/>
            <person name="Gutensohn M."/>
            <person name="Harholt J."/>
            <person name="Hattori M."/>
            <person name="Heyl A."/>
            <person name="Hirai T."/>
            <person name="Hiwatashi Y."/>
            <person name="Ishikawa M."/>
            <person name="Iwata M."/>
            <person name="Karol K.G."/>
            <person name="Koehler B."/>
            <person name="Kolukisaoglu U."/>
            <person name="Kubo M."/>
            <person name="Kurata T."/>
            <person name="Lalonde S."/>
            <person name="Li K."/>
            <person name="Li Y."/>
            <person name="Litt A."/>
            <person name="Lyons E."/>
            <person name="Manning G."/>
            <person name="Maruyama T."/>
            <person name="Michael T.P."/>
            <person name="Mikami K."/>
            <person name="Miyazaki S."/>
            <person name="Morinaga S."/>
            <person name="Murata T."/>
            <person name="Mueller-Roeber B."/>
            <person name="Nelson D.R."/>
            <person name="Obara M."/>
            <person name="Oguri Y."/>
            <person name="Olmstead R.G."/>
            <person name="Onodera N."/>
            <person name="Petersen B.L."/>
            <person name="Pils B."/>
            <person name="Prigge M."/>
            <person name="Rensing S.A."/>
            <person name="Riano-Pachon D.M."/>
            <person name="Roberts A.W."/>
            <person name="Sato Y."/>
            <person name="Scheller H.V."/>
            <person name="Schulz B."/>
            <person name="Schulz C."/>
            <person name="Shakirov E.V."/>
            <person name="Shibagaki N."/>
            <person name="Shinohara N."/>
            <person name="Shippen D.E."/>
            <person name="Soerensen I."/>
            <person name="Sotooka R."/>
            <person name="Sugimoto N."/>
            <person name="Sugita M."/>
            <person name="Sumikawa N."/>
            <person name="Tanurdzic M."/>
            <person name="Theissen G."/>
            <person name="Ulvskov P."/>
            <person name="Wakazuki S."/>
            <person name="Weng J.K."/>
            <person name="Willats W.W."/>
            <person name="Wipf D."/>
            <person name="Wolf P.G."/>
            <person name="Yang L."/>
            <person name="Zimmer A.D."/>
            <person name="Zhu Q."/>
            <person name="Mitros T."/>
            <person name="Hellsten U."/>
            <person name="Loque D."/>
            <person name="Otillar R."/>
            <person name="Salamov A."/>
            <person name="Schmutz J."/>
            <person name="Shapiro H."/>
            <person name="Lindquist E."/>
            <person name="Lucas S."/>
            <person name="Rokhsar D."/>
            <person name="Grigoriev I.V."/>
        </authorList>
    </citation>
    <scope>NUCLEOTIDE SEQUENCE [LARGE SCALE GENOMIC DNA]</scope>
</reference>
<dbReference type="PANTHER" id="PTHR21716">
    <property type="entry name" value="TRANSMEMBRANE PROTEIN"/>
    <property type="match status" value="1"/>
</dbReference>
<feature type="transmembrane region" description="Helical" evidence="6">
    <location>
        <begin position="411"/>
        <end position="432"/>
    </location>
</feature>
<feature type="transmembrane region" description="Helical" evidence="6">
    <location>
        <begin position="494"/>
        <end position="518"/>
    </location>
</feature>
<evidence type="ECO:0000256" key="6">
    <source>
        <dbReference type="SAM" id="Phobius"/>
    </source>
</evidence>
<dbReference type="InParanoid" id="D8R707"/>
<proteinExistence type="inferred from homology"/>
<dbReference type="AlphaFoldDB" id="D8R707"/>
<dbReference type="PANTHER" id="PTHR21716:SF4">
    <property type="entry name" value="TRANSMEMBRANE PROTEIN 245"/>
    <property type="match status" value="1"/>
</dbReference>